<protein>
    <submittedName>
        <fullName evidence="1">Uncharacterized protein</fullName>
    </submittedName>
</protein>
<evidence type="ECO:0000313" key="2">
    <source>
        <dbReference type="Proteomes" id="UP000308600"/>
    </source>
</evidence>
<gene>
    <name evidence="1" type="ORF">BDN72DRAFT_895607</name>
</gene>
<evidence type="ECO:0000313" key="1">
    <source>
        <dbReference type="EMBL" id="TFK71499.1"/>
    </source>
</evidence>
<reference evidence="1 2" key="1">
    <citation type="journal article" date="2019" name="Nat. Ecol. Evol.">
        <title>Megaphylogeny resolves global patterns of mushroom evolution.</title>
        <authorList>
            <person name="Varga T."/>
            <person name="Krizsan K."/>
            <person name="Foldi C."/>
            <person name="Dima B."/>
            <person name="Sanchez-Garcia M."/>
            <person name="Sanchez-Ramirez S."/>
            <person name="Szollosi G.J."/>
            <person name="Szarkandi J.G."/>
            <person name="Papp V."/>
            <person name="Albert L."/>
            <person name="Andreopoulos W."/>
            <person name="Angelini C."/>
            <person name="Antonin V."/>
            <person name="Barry K.W."/>
            <person name="Bougher N.L."/>
            <person name="Buchanan P."/>
            <person name="Buyck B."/>
            <person name="Bense V."/>
            <person name="Catcheside P."/>
            <person name="Chovatia M."/>
            <person name="Cooper J."/>
            <person name="Damon W."/>
            <person name="Desjardin D."/>
            <person name="Finy P."/>
            <person name="Geml J."/>
            <person name="Haridas S."/>
            <person name="Hughes K."/>
            <person name="Justo A."/>
            <person name="Karasinski D."/>
            <person name="Kautmanova I."/>
            <person name="Kiss B."/>
            <person name="Kocsube S."/>
            <person name="Kotiranta H."/>
            <person name="LaButti K.M."/>
            <person name="Lechner B.E."/>
            <person name="Liimatainen K."/>
            <person name="Lipzen A."/>
            <person name="Lukacs Z."/>
            <person name="Mihaltcheva S."/>
            <person name="Morgado L.N."/>
            <person name="Niskanen T."/>
            <person name="Noordeloos M.E."/>
            <person name="Ohm R.A."/>
            <person name="Ortiz-Santana B."/>
            <person name="Ovrebo C."/>
            <person name="Racz N."/>
            <person name="Riley R."/>
            <person name="Savchenko A."/>
            <person name="Shiryaev A."/>
            <person name="Soop K."/>
            <person name="Spirin V."/>
            <person name="Szebenyi C."/>
            <person name="Tomsovsky M."/>
            <person name="Tulloss R.E."/>
            <person name="Uehling J."/>
            <person name="Grigoriev I.V."/>
            <person name="Vagvolgyi C."/>
            <person name="Papp T."/>
            <person name="Martin F.M."/>
            <person name="Miettinen O."/>
            <person name="Hibbett D.S."/>
            <person name="Nagy L.G."/>
        </authorList>
    </citation>
    <scope>NUCLEOTIDE SEQUENCE [LARGE SCALE GENOMIC DNA]</scope>
    <source>
        <strain evidence="1 2">NL-1719</strain>
    </source>
</reference>
<sequence length="492" mass="56409">MNVRDRASLYAHHPVFNNTIYNLAPSSQQEAEFISRKEKRFREFLAKYAIRSASFDAAERGDPPKCHPDTRLAVQDSLAVWPDNPTAGPVRLISGWAGTGKTTIAQTMAEYWARQRRLAGSFFFFRSSTARSSTDWFPQTILNQLFQIANLDITSLRDLSVTLVVWSDVVKALQSILPLSPPMIIIIDGLDECHDHNDQVSLLRSILNSIDQLGSSIKFLISCRPERHLEDVFNKFAAKLGPSYRVRLGQSAEDDQDIRTFTRASFDLICDDRRKDGTMSIMDGVWPSDGQIEELVDRASGQFIFAATVLSFVGDDEEDPVKLLNLVLERRSPSFQNIDALYLVILERVVRTTPAHHRHLIYNLFFHVNCEPSSSTDIAEFWFEEEIAINIRVRHLRALLVRHDAHAQDTKALIQFRHKSVHDFLARPSSPHPFSLAQMNPACKFFFFFRRSVKKASQYFDFQRLRGSQWLGYAFLYREDQPVRVSAIHLML</sequence>
<proteinExistence type="predicted"/>
<accession>A0ACD3B0J2</accession>
<dbReference type="Proteomes" id="UP000308600">
    <property type="component" value="Unassembled WGS sequence"/>
</dbReference>
<dbReference type="EMBL" id="ML208297">
    <property type="protein sequence ID" value="TFK71499.1"/>
    <property type="molecule type" value="Genomic_DNA"/>
</dbReference>
<organism evidence="1 2">
    <name type="scientific">Pluteus cervinus</name>
    <dbReference type="NCBI Taxonomy" id="181527"/>
    <lineage>
        <taxon>Eukaryota</taxon>
        <taxon>Fungi</taxon>
        <taxon>Dikarya</taxon>
        <taxon>Basidiomycota</taxon>
        <taxon>Agaricomycotina</taxon>
        <taxon>Agaricomycetes</taxon>
        <taxon>Agaricomycetidae</taxon>
        <taxon>Agaricales</taxon>
        <taxon>Pluteineae</taxon>
        <taxon>Pluteaceae</taxon>
        <taxon>Pluteus</taxon>
    </lineage>
</organism>
<keyword evidence="2" id="KW-1185">Reference proteome</keyword>
<name>A0ACD3B0J2_9AGAR</name>